<reference evidence="1" key="1">
    <citation type="submission" date="2018-05" db="EMBL/GenBank/DDBJ databases">
        <authorList>
            <person name="Lanie J.A."/>
            <person name="Ng W.-L."/>
            <person name="Kazmierczak K.M."/>
            <person name="Andrzejewski T.M."/>
            <person name="Davidsen T.M."/>
            <person name="Wayne K.J."/>
            <person name="Tettelin H."/>
            <person name="Glass J.I."/>
            <person name="Rusch D."/>
            <person name="Podicherti R."/>
            <person name="Tsui H.-C.T."/>
            <person name="Winkler M.E."/>
        </authorList>
    </citation>
    <scope>NUCLEOTIDE SEQUENCE</scope>
</reference>
<dbReference type="EMBL" id="UINC01046038">
    <property type="protein sequence ID" value="SVB53538.1"/>
    <property type="molecule type" value="Genomic_DNA"/>
</dbReference>
<dbReference type="SUPFAM" id="SSF53448">
    <property type="entry name" value="Nucleotide-diphospho-sugar transferases"/>
    <property type="match status" value="1"/>
</dbReference>
<sequence length="37" mass="4182">MQNKGTLSVVMCNYNHSHYIQEALQAILSQSFSPLEV</sequence>
<name>A0A382ES83_9ZZZZ</name>
<dbReference type="Gene3D" id="3.90.550.10">
    <property type="entry name" value="Spore Coat Polysaccharide Biosynthesis Protein SpsA, Chain A"/>
    <property type="match status" value="1"/>
</dbReference>
<dbReference type="AlphaFoldDB" id="A0A382ES83"/>
<feature type="non-terminal residue" evidence="1">
    <location>
        <position position="37"/>
    </location>
</feature>
<organism evidence="1">
    <name type="scientific">marine metagenome</name>
    <dbReference type="NCBI Taxonomy" id="408172"/>
    <lineage>
        <taxon>unclassified sequences</taxon>
        <taxon>metagenomes</taxon>
        <taxon>ecological metagenomes</taxon>
    </lineage>
</organism>
<evidence type="ECO:0000313" key="1">
    <source>
        <dbReference type="EMBL" id="SVB53538.1"/>
    </source>
</evidence>
<accession>A0A382ES83</accession>
<protein>
    <submittedName>
        <fullName evidence="1">Uncharacterized protein</fullName>
    </submittedName>
</protein>
<dbReference type="InterPro" id="IPR029044">
    <property type="entry name" value="Nucleotide-diphossugar_trans"/>
</dbReference>
<proteinExistence type="predicted"/>
<feature type="non-terminal residue" evidence="1">
    <location>
        <position position="1"/>
    </location>
</feature>
<gene>
    <name evidence="1" type="ORF">METZ01_LOCUS206392</name>
</gene>
<dbReference type="CDD" id="cd00761">
    <property type="entry name" value="Glyco_tranf_GTA_type"/>
    <property type="match status" value="1"/>
</dbReference>